<comment type="caution">
    <text evidence="1">The sequence shown here is derived from an EMBL/GenBank/DDBJ whole genome shotgun (WGS) entry which is preliminary data.</text>
</comment>
<dbReference type="Gene3D" id="3.60.21.10">
    <property type="match status" value="1"/>
</dbReference>
<gene>
    <name evidence="1" type="ORF">NEOLI_005490</name>
</gene>
<reference evidence="1 2" key="1">
    <citation type="submission" date="2016-04" db="EMBL/GenBank/DDBJ databases">
        <title>Evolutionary innovation and constraint leading to complex multicellularity in the Ascomycota.</title>
        <authorList>
            <person name="Cisse O."/>
            <person name="Nguyen A."/>
            <person name="Hewitt D.A."/>
            <person name="Jedd G."/>
            <person name="Stajich J.E."/>
        </authorList>
    </citation>
    <scope>NUCLEOTIDE SEQUENCE [LARGE SCALE GENOMIC DNA]</scope>
    <source>
        <strain evidence="1 2">DAH-3</strain>
    </source>
</reference>
<evidence type="ECO:0000313" key="1">
    <source>
        <dbReference type="EMBL" id="OLL23373.1"/>
    </source>
</evidence>
<dbReference type="OrthoDB" id="7722975at2759"/>
<dbReference type="STRING" id="1198029.A0A1U7LLA3"/>
<dbReference type="Proteomes" id="UP000186594">
    <property type="component" value="Unassembled WGS sequence"/>
</dbReference>
<evidence type="ECO:0008006" key="3">
    <source>
        <dbReference type="Google" id="ProtNLM"/>
    </source>
</evidence>
<sequence>MAFGFLFDFKRGANNTVVTNVRDSVKEQWFLDALAKDNVDLFLLAGHIPVRGSSEWTSAIAAIRAVHPNTPIQIFGGHYHVCLWSLALPNQAGP</sequence>
<dbReference type="AlphaFoldDB" id="A0A1U7LLA3"/>
<keyword evidence="2" id="KW-1185">Reference proteome</keyword>
<organism evidence="1 2">
    <name type="scientific">Neolecta irregularis (strain DAH-3)</name>
    <dbReference type="NCBI Taxonomy" id="1198029"/>
    <lineage>
        <taxon>Eukaryota</taxon>
        <taxon>Fungi</taxon>
        <taxon>Dikarya</taxon>
        <taxon>Ascomycota</taxon>
        <taxon>Taphrinomycotina</taxon>
        <taxon>Neolectales</taxon>
        <taxon>Neolectaceae</taxon>
        <taxon>Neolecta</taxon>
    </lineage>
</organism>
<proteinExistence type="predicted"/>
<dbReference type="InterPro" id="IPR029052">
    <property type="entry name" value="Metallo-depent_PP-like"/>
</dbReference>
<dbReference type="EMBL" id="LXFE01001748">
    <property type="protein sequence ID" value="OLL23373.1"/>
    <property type="molecule type" value="Genomic_DNA"/>
</dbReference>
<accession>A0A1U7LLA3</accession>
<evidence type="ECO:0000313" key="2">
    <source>
        <dbReference type="Proteomes" id="UP000186594"/>
    </source>
</evidence>
<protein>
    <recommendedName>
        <fullName evidence="3">Calcineurin-like phosphoesterase domain-containing protein</fullName>
    </recommendedName>
</protein>
<dbReference type="SUPFAM" id="SSF56300">
    <property type="entry name" value="Metallo-dependent phosphatases"/>
    <property type="match status" value="1"/>
</dbReference>
<name>A0A1U7LLA3_NEOID</name>